<dbReference type="PIRSF" id="PIRSF000495">
    <property type="entry name" value="Amidotransf_hisH"/>
    <property type="match status" value="1"/>
</dbReference>
<dbReference type="InterPro" id="IPR010139">
    <property type="entry name" value="Imidazole-glycPsynth_HisH"/>
</dbReference>
<evidence type="ECO:0000256" key="11">
    <source>
        <dbReference type="PIRSR" id="PIRSR000495-1"/>
    </source>
</evidence>
<dbReference type="HAMAP" id="MF_00278">
    <property type="entry name" value="HisH"/>
    <property type="match status" value="1"/>
</dbReference>
<dbReference type="UniPathway" id="UPA00031">
    <property type="reaction ID" value="UER00010"/>
</dbReference>
<evidence type="ECO:0000256" key="8">
    <source>
        <dbReference type="ARBA" id="ARBA00047838"/>
    </source>
</evidence>
<keyword evidence="4 10" id="KW-0378">Hydrolase</keyword>
<comment type="subcellular location">
    <subcellularLocation>
        <location evidence="10">Cytoplasm</location>
    </subcellularLocation>
</comment>
<dbReference type="GO" id="GO:0000105">
    <property type="term" value="P:L-histidine biosynthetic process"/>
    <property type="evidence" value="ECO:0007669"/>
    <property type="project" value="UniProtKB-UniRule"/>
</dbReference>
<evidence type="ECO:0000256" key="9">
    <source>
        <dbReference type="ARBA" id="ARBA00049534"/>
    </source>
</evidence>
<name>A0A1I0BEU8_9BACI</name>
<gene>
    <name evidence="10" type="primary">hisH</name>
    <name evidence="13" type="ORF">SAMN05421676_102449</name>
</gene>
<dbReference type="PANTHER" id="PTHR42701:SF1">
    <property type="entry name" value="IMIDAZOLE GLYCEROL PHOSPHATE SYNTHASE SUBUNIT HISH"/>
    <property type="match status" value="1"/>
</dbReference>
<dbReference type="EC" id="3.5.1.2" evidence="10"/>
<keyword evidence="5 10" id="KW-0315">Glutamine amidotransferase</keyword>
<evidence type="ECO:0000313" key="13">
    <source>
        <dbReference type="EMBL" id="SET05321.1"/>
    </source>
</evidence>
<proteinExistence type="inferred from homology"/>
<evidence type="ECO:0000256" key="5">
    <source>
        <dbReference type="ARBA" id="ARBA00022962"/>
    </source>
</evidence>
<dbReference type="CDD" id="cd01748">
    <property type="entry name" value="GATase1_IGP_Synthase"/>
    <property type="match status" value="1"/>
</dbReference>
<dbReference type="RefSeq" id="WP_093132406.1">
    <property type="nucleotide sequence ID" value="NZ_FOHJ01000002.1"/>
</dbReference>
<keyword evidence="13" id="KW-0808">Transferase</keyword>
<evidence type="ECO:0000256" key="7">
    <source>
        <dbReference type="ARBA" id="ARBA00023239"/>
    </source>
</evidence>
<dbReference type="GO" id="GO:0005737">
    <property type="term" value="C:cytoplasm"/>
    <property type="evidence" value="ECO:0007669"/>
    <property type="project" value="UniProtKB-SubCell"/>
</dbReference>
<dbReference type="PROSITE" id="PS51273">
    <property type="entry name" value="GATASE_TYPE_1"/>
    <property type="match status" value="1"/>
</dbReference>
<evidence type="ECO:0000259" key="12">
    <source>
        <dbReference type="Pfam" id="PF00117"/>
    </source>
</evidence>
<dbReference type="EMBL" id="FOHJ01000002">
    <property type="protein sequence ID" value="SET05321.1"/>
    <property type="molecule type" value="Genomic_DNA"/>
</dbReference>
<dbReference type="GO" id="GO:0000107">
    <property type="term" value="F:imidazoleglycerol-phosphate synthase activity"/>
    <property type="evidence" value="ECO:0007669"/>
    <property type="project" value="UniProtKB-UniRule"/>
</dbReference>
<feature type="active site" evidence="10 11">
    <location>
        <position position="187"/>
    </location>
</feature>
<comment type="catalytic activity">
    <reaction evidence="9 10">
        <text>L-glutamine + H2O = L-glutamate + NH4(+)</text>
        <dbReference type="Rhea" id="RHEA:15889"/>
        <dbReference type="ChEBI" id="CHEBI:15377"/>
        <dbReference type="ChEBI" id="CHEBI:28938"/>
        <dbReference type="ChEBI" id="CHEBI:29985"/>
        <dbReference type="ChEBI" id="CHEBI:58359"/>
        <dbReference type="EC" id="3.5.1.2"/>
    </reaction>
</comment>
<reference evidence="14" key="1">
    <citation type="submission" date="2016-10" db="EMBL/GenBank/DDBJ databases">
        <authorList>
            <person name="Varghese N."/>
            <person name="Submissions S."/>
        </authorList>
    </citation>
    <scope>NUCLEOTIDE SEQUENCE [LARGE SCALE GENOMIC DNA]</scope>
    <source>
        <strain evidence="14">CGMCC 1.3566</strain>
    </source>
</reference>
<dbReference type="AlphaFoldDB" id="A0A1I0BEU8"/>
<evidence type="ECO:0000256" key="1">
    <source>
        <dbReference type="ARBA" id="ARBA00005091"/>
    </source>
</evidence>
<comment type="function">
    <text evidence="10">IGPS catalyzes the conversion of PRFAR and glutamine to IGP, AICAR and glutamate. The HisH subunit catalyzes the hydrolysis of glutamine to glutamate and ammonia as part of the synthesis of IGP and AICAR. The resulting ammonia molecule is channeled to the active site of HisF.</text>
</comment>
<dbReference type="PROSITE" id="PS51274">
    <property type="entry name" value="GATASE_COBBQ"/>
    <property type="match status" value="1"/>
</dbReference>
<dbReference type="GO" id="GO:0004359">
    <property type="term" value="F:glutaminase activity"/>
    <property type="evidence" value="ECO:0007669"/>
    <property type="project" value="UniProtKB-EC"/>
</dbReference>
<comment type="catalytic activity">
    <reaction evidence="8 10">
        <text>5-[(5-phospho-1-deoxy-D-ribulos-1-ylimino)methylamino]-1-(5-phospho-beta-D-ribosyl)imidazole-4-carboxamide + L-glutamine = D-erythro-1-(imidazol-4-yl)glycerol 3-phosphate + 5-amino-1-(5-phospho-beta-D-ribosyl)imidazole-4-carboxamide + L-glutamate + H(+)</text>
        <dbReference type="Rhea" id="RHEA:24793"/>
        <dbReference type="ChEBI" id="CHEBI:15378"/>
        <dbReference type="ChEBI" id="CHEBI:29985"/>
        <dbReference type="ChEBI" id="CHEBI:58278"/>
        <dbReference type="ChEBI" id="CHEBI:58359"/>
        <dbReference type="ChEBI" id="CHEBI:58475"/>
        <dbReference type="ChEBI" id="CHEBI:58525"/>
        <dbReference type="EC" id="4.3.2.10"/>
    </reaction>
</comment>
<sequence length="205" mass="22700">MISIIDYGAGNLKSVQHALSTLGFKTEIISSKEKINESDALILPGVGAFQDAMDQLVSLDLVDPIRENVKKGKPILGICLGLQLFFETSYENGKWAGLSLLEGEIVRFQDDVKVPHMGWNTLIPNPNANLEKGISAGISEKDYAYFVHSYYAEPKKQDEVVLWSDYGVRFPAAVQKGNVYGMQFHPEKSSEVGMKLLKNFGELVT</sequence>
<keyword evidence="7 10" id="KW-0456">Lyase</keyword>
<evidence type="ECO:0000256" key="3">
    <source>
        <dbReference type="ARBA" id="ARBA00022605"/>
    </source>
</evidence>
<keyword evidence="10" id="KW-0963">Cytoplasm</keyword>
<dbReference type="OrthoDB" id="9807137at2"/>
<feature type="domain" description="Glutamine amidotransferase" evidence="12">
    <location>
        <begin position="4"/>
        <end position="200"/>
    </location>
</feature>
<evidence type="ECO:0000256" key="10">
    <source>
        <dbReference type="HAMAP-Rule" id="MF_00278"/>
    </source>
</evidence>
<evidence type="ECO:0000313" key="14">
    <source>
        <dbReference type="Proteomes" id="UP000199095"/>
    </source>
</evidence>
<dbReference type="GO" id="GO:0016829">
    <property type="term" value="F:lyase activity"/>
    <property type="evidence" value="ECO:0007669"/>
    <property type="project" value="UniProtKB-KW"/>
</dbReference>
<dbReference type="PANTHER" id="PTHR42701">
    <property type="entry name" value="IMIDAZOLE GLYCEROL PHOSPHATE SYNTHASE SUBUNIT HISH"/>
    <property type="match status" value="1"/>
</dbReference>
<dbReference type="EC" id="4.3.2.10" evidence="10"/>
<evidence type="ECO:0000256" key="6">
    <source>
        <dbReference type="ARBA" id="ARBA00023102"/>
    </source>
</evidence>
<protein>
    <recommendedName>
        <fullName evidence="10">Imidazole glycerol phosphate synthase subunit HisH</fullName>
        <ecNumber evidence="10">4.3.2.10</ecNumber>
    </recommendedName>
    <alternativeName>
        <fullName evidence="10">IGP synthase glutaminase subunit</fullName>
        <ecNumber evidence="10">3.5.1.2</ecNumber>
    </alternativeName>
    <alternativeName>
        <fullName evidence="10">IGP synthase subunit HisH</fullName>
    </alternativeName>
    <alternativeName>
        <fullName evidence="10">ImGP synthase subunit HisH</fullName>
        <shortName evidence="10">IGPS subunit HisH</shortName>
    </alternativeName>
</protein>
<dbReference type="NCBIfam" id="TIGR01855">
    <property type="entry name" value="IMP_synth_hisH"/>
    <property type="match status" value="1"/>
</dbReference>
<dbReference type="InterPro" id="IPR017926">
    <property type="entry name" value="GATASE"/>
</dbReference>
<feature type="active site" description="Nucleophile" evidence="10 11">
    <location>
        <position position="79"/>
    </location>
</feature>
<dbReference type="Proteomes" id="UP000199095">
    <property type="component" value="Unassembled WGS sequence"/>
</dbReference>
<evidence type="ECO:0000256" key="4">
    <source>
        <dbReference type="ARBA" id="ARBA00022801"/>
    </source>
</evidence>
<dbReference type="Pfam" id="PF00117">
    <property type="entry name" value="GATase"/>
    <property type="match status" value="1"/>
</dbReference>
<feature type="active site" evidence="10 11">
    <location>
        <position position="185"/>
    </location>
</feature>
<dbReference type="InterPro" id="IPR029062">
    <property type="entry name" value="Class_I_gatase-like"/>
</dbReference>
<keyword evidence="6 10" id="KW-0368">Histidine biosynthesis</keyword>
<keyword evidence="14" id="KW-1185">Reference proteome</keyword>
<keyword evidence="3 10" id="KW-0028">Amino-acid biosynthesis</keyword>
<evidence type="ECO:0000256" key="2">
    <source>
        <dbReference type="ARBA" id="ARBA00011152"/>
    </source>
</evidence>
<accession>A0A1I0BEU8</accession>
<organism evidence="13 14">
    <name type="scientific">Salinibacillus kushneri</name>
    <dbReference type="NCBI Taxonomy" id="237682"/>
    <lineage>
        <taxon>Bacteria</taxon>
        <taxon>Bacillati</taxon>
        <taxon>Bacillota</taxon>
        <taxon>Bacilli</taxon>
        <taxon>Bacillales</taxon>
        <taxon>Bacillaceae</taxon>
        <taxon>Salinibacillus</taxon>
    </lineage>
</organism>
<dbReference type="Gene3D" id="3.40.50.880">
    <property type="match status" value="1"/>
</dbReference>
<comment type="subunit">
    <text evidence="2 10">Heterodimer of HisH and HisF.</text>
</comment>
<dbReference type="STRING" id="237682.SAMN05421676_102449"/>
<dbReference type="SUPFAM" id="SSF52317">
    <property type="entry name" value="Class I glutamine amidotransferase-like"/>
    <property type="match status" value="1"/>
</dbReference>
<comment type="pathway">
    <text evidence="1 10">Amino-acid biosynthesis; L-histidine biosynthesis; L-histidine from 5-phospho-alpha-D-ribose 1-diphosphate: step 5/9.</text>
</comment>